<gene>
    <name evidence="1" type="ORF">S01H4_12990</name>
</gene>
<organism evidence="1">
    <name type="scientific">marine sediment metagenome</name>
    <dbReference type="NCBI Taxonomy" id="412755"/>
    <lineage>
        <taxon>unclassified sequences</taxon>
        <taxon>metagenomes</taxon>
        <taxon>ecological metagenomes</taxon>
    </lineage>
</organism>
<feature type="non-terminal residue" evidence="1">
    <location>
        <position position="1"/>
    </location>
</feature>
<name>X1BBM4_9ZZZZ</name>
<accession>X1BBM4</accession>
<dbReference type="EMBL" id="BART01005708">
    <property type="protein sequence ID" value="GAG69386.1"/>
    <property type="molecule type" value="Genomic_DNA"/>
</dbReference>
<protein>
    <submittedName>
        <fullName evidence="1">Uncharacterized protein</fullName>
    </submittedName>
</protein>
<reference evidence="1" key="1">
    <citation type="journal article" date="2014" name="Front. Microbiol.">
        <title>High frequency of phylogenetically diverse reductive dehalogenase-homologous genes in deep subseafloor sedimentary metagenomes.</title>
        <authorList>
            <person name="Kawai M."/>
            <person name="Futagami T."/>
            <person name="Toyoda A."/>
            <person name="Takaki Y."/>
            <person name="Nishi S."/>
            <person name="Hori S."/>
            <person name="Arai W."/>
            <person name="Tsubouchi T."/>
            <person name="Morono Y."/>
            <person name="Uchiyama I."/>
            <person name="Ito T."/>
            <person name="Fujiyama A."/>
            <person name="Inagaki F."/>
            <person name="Takami H."/>
        </authorList>
    </citation>
    <scope>NUCLEOTIDE SEQUENCE</scope>
    <source>
        <strain evidence="1">Expedition CK06-06</strain>
    </source>
</reference>
<proteinExistence type="predicted"/>
<dbReference type="AlphaFoldDB" id="X1BBM4"/>
<evidence type="ECO:0000313" key="1">
    <source>
        <dbReference type="EMBL" id="GAG69386.1"/>
    </source>
</evidence>
<sequence>VEYLSTILKKNGYKTELLFDAGILGGSFIYMPTIYKLFDRKEHIIERIKAKEPKIVCFSVL</sequence>
<comment type="caution">
    <text evidence="1">The sequence shown here is derived from an EMBL/GenBank/DDBJ whole genome shotgun (WGS) entry which is preliminary data.</text>
</comment>